<feature type="domain" description="FAD/NAD(P)-binding" evidence="3">
    <location>
        <begin position="18"/>
        <end position="307"/>
    </location>
</feature>
<dbReference type="PRINTS" id="PR00469">
    <property type="entry name" value="PNDRDTASEII"/>
</dbReference>
<dbReference type="InterPro" id="IPR050097">
    <property type="entry name" value="Ferredoxin-NADP_redctase_2"/>
</dbReference>
<dbReference type="InterPro" id="IPR023753">
    <property type="entry name" value="FAD/NAD-binding_dom"/>
</dbReference>
<keyword evidence="1" id="KW-0285">Flavoprotein</keyword>
<proteinExistence type="predicted"/>
<dbReference type="Pfam" id="PF07992">
    <property type="entry name" value="Pyr_redox_2"/>
    <property type="match status" value="1"/>
</dbReference>
<dbReference type="PRINTS" id="PR00368">
    <property type="entry name" value="FADPNR"/>
</dbReference>
<organism evidence="4">
    <name type="scientific">Fervidicoccus fontis</name>
    <dbReference type="NCBI Taxonomy" id="683846"/>
    <lineage>
        <taxon>Archaea</taxon>
        <taxon>Thermoproteota</taxon>
        <taxon>Thermoprotei</taxon>
        <taxon>Fervidicoccales</taxon>
        <taxon>Fervidicoccaceae</taxon>
        <taxon>Fervidicoccus</taxon>
    </lineage>
</organism>
<dbReference type="AlphaFoldDB" id="A0A7J3SM20"/>
<evidence type="ECO:0000313" key="4">
    <source>
        <dbReference type="EMBL" id="HGZ60661.1"/>
    </source>
</evidence>
<dbReference type="Gene3D" id="3.50.50.60">
    <property type="entry name" value="FAD/NAD(P)-binding domain"/>
    <property type="match status" value="2"/>
</dbReference>
<dbReference type="SUPFAM" id="SSF51905">
    <property type="entry name" value="FAD/NAD(P)-binding domain"/>
    <property type="match status" value="1"/>
</dbReference>
<dbReference type="PANTHER" id="PTHR48105">
    <property type="entry name" value="THIOREDOXIN REDUCTASE 1-RELATED-RELATED"/>
    <property type="match status" value="1"/>
</dbReference>
<name>A0A7J3SM20_9CREN</name>
<accession>A0A7J3SM20</accession>
<dbReference type="EMBL" id="DTLS01000162">
    <property type="protein sequence ID" value="HGZ60661.1"/>
    <property type="molecule type" value="Genomic_DNA"/>
</dbReference>
<evidence type="ECO:0000256" key="2">
    <source>
        <dbReference type="ARBA" id="ARBA00023002"/>
    </source>
</evidence>
<gene>
    <name evidence="4" type="ORF">ENW83_05625</name>
</gene>
<reference evidence="4" key="1">
    <citation type="journal article" date="2020" name="mSystems">
        <title>Genome- and Community-Level Interaction Insights into Carbon Utilization and Element Cycling Functions of Hydrothermarchaeota in Hydrothermal Sediment.</title>
        <authorList>
            <person name="Zhou Z."/>
            <person name="Liu Y."/>
            <person name="Xu W."/>
            <person name="Pan J."/>
            <person name="Luo Z.H."/>
            <person name="Li M."/>
        </authorList>
    </citation>
    <scope>NUCLEOTIDE SEQUENCE [LARGE SCALE GENOMIC DNA]</scope>
    <source>
        <strain evidence="4">SpSt-885</strain>
    </source>
</reference>
<comment type="caution">
    <text evidence="4">The sequence shown here is derived from an EMBL/GenBank/DDBJ whole genome shotgun (WGS) entry which is preliminary data.</text>
</comment>
<dbReference type="GO" id="GO:0016491">
    <property type="term" value="F:oxidoreductase activity"/>
    <property type="evidence" value="ECO:0007669"/>
    <property type="project" value="UniProtKB-KW"/>
</dbReference>
<protein>
    <submittedName>
        <fullName evidence="4">Thioredoxin reductase</fullName>
    </submittedName>
</protein>
<dbReference type="InterPro" id="IPR036188">
    <property type="entry name" value="FAD/NAD-bd_sf"/>
</dbReference>
<sequence length="333" mass="36105">MSLRLGALKRAEERISSDVLILGGGPAAFGAALYSARYRLNAVVVAESIGGQLNNAGEIENYLGFERIQASELVGRFKKHVESYGVKVLQDRVIEVKREGEGFIATTRRGTKIDAKAVIVAIGLKRRVLGVPGEREFVGRGVSYCSICDAAFFKDAEAVAVVGGGDSAMEGASLLSNFAKKVYLIHRRGEFRAQPILVEEVKSKGNVEIVLDTVVTEIMGTKSVEGIKVRNLKTGEERELRVSGVFIEIGFEPDTQFIKSLGLETDDYGFIKVHGYMETNVKGMYAAGDITDLWRGFRQVVTSVAQGAVAAHGAYRYIEGMKLKKTPGSTGQS</sequence>
<evidence type="ECO:0000256" key="1">
    <source>
        <dbReference type="ARBA" id="ARBA00022630"/>
    </source>
</evidence>
<keyword evidence="2" id="KW-0560">Oxidoreductase</keyword>
<evidence type="ECO:0000259" key="3">
    <source>
        <dbReference type="Pfam" id="PF07992"/>
    </source>
</evidence>